<keyword evidence="9" id="KW-1185">Reference proteome</keyword>
<feature type="domain" description="C2H2-type" evidence="7">
    <location>
        <begin position="753"/>
        <end position="781"/>
    </location>
</feature>
<dbReference type="InterPro" id="IPR036236">
    <property type="entry name" value="Znf_C2H2_sf"/>
</dbReference>
<dbReference type="InterPro" id="IPR050688">
    <property type="entry name" value="Zinc_finger/UBP_domain"/>
</dbReference>
<proteinExistence type="predicted"/>
<evidence type="ECO:0000313" key="9">
    <source>
        <dbReference type="Proteomes" id="UP001566132"/>
    </source>
</evidence>
<organism evidence="8 9">
    <name type="scientific">Hypothenemus hampei</name>
    <name type="common">Coffee berry borer</name>
    <dbReference type="NCBI Taxonomy" id="57062"/>
    <lineage>
        <taxon>Eukaryota</taxon>
        <taxon>Metazoa</taxon>
        <taxon>Ecdysozoa</taxon>
        <taxon>Arthropoda</taxon>
        <taxon>Hexapoda</taxon>
        <taxon>Insecta</taxon>
        <taxon>Pterygota</taxon>
        <taxon>Neoptera</taxon>
        <taxon>Endopterygota</taxon>
        <taxon>Coleoptera</taxon>
        <taxon>Polyphaga</taxon>
        <taxon>Cucujiformia</taxon>
        <taxon>Curculionidae</taxon>
        <taxon>Scolytinae</taxon>
        <taxon>Hypothenemus</taxon>
    </lineage>
</organism>
<evidence type="ECO:0000259" key="7">
    <source>
        <dbReference type="PROSITE" id="PS50157"/>
    </source>
</evidence>
<dbReference type="SMART" id="SM00355">
    <property type="entry name" value="ZnF_C2H2"/>
    <property type="match status" value="19"/>
</dbReference>
<evidence type="ECO:0000256" key="6">
    <source>
        <dbReference type="SAM" id="MobiDB-lite"/>
    </source>
</evidence>
<dbReference type="GO" id="GO:0008270">
    <property type="term" value="F:zinc ion binding"/>
    <property type="evidence" value="ECO:0007669"/>
    <property type="project" value="UniProtKB-KW"/>
</dbReference>
<reference evidence="8 9" key="1">
    <citation type="submission" date="2024-05" db="EMBL/GenBank/DDBJ databases">
        <title>Genetic variation in Jamaican populations of the coffee berry borer (Hypothenemus hampei).</title>
        <authorList>
            <person name="Errbii M."/>
            <person name="Myrie A."/>
        </authorList>
    </citation>
    <scope>NUCLEOTIDE SEQUENCE [LARGE SCALE GENOMIC DNA]</scope>
    <source>
        <strain evidence="8">JA-Hopewell-2020-01-JO</strain>
        <tissue evidence="8">Whole body</tissue>
    </source>
</reference>
<feature type="region of interest" description="Disordered" evidence="6">
    <location>
        <begin position="1"/>
        <end position="28"/>
    </location>
</feature>
<dbReference type="InterPro" id="IPR013087">
    <property type="entry name" value="Znf_C2H2_type"/>
</dbReference>
<name>A0ABD1ESK4_HYPHA</name>
<dbReference type="EMBL" id="JBDJPC010000005">
    <property type="protein sequence ID" value="KAL1501491.1"/>
    <property type="molecule type" value="Genomic_DNA"/>
</dbReference>
<evidence type="ECO:0000256" key="2">
    <source>
        <dbReference type="ARBA" id="ARBA00022737"/>
    </source>
</evidence>
<dbReference type="Gene3D" id="3.30.160.60">
    <property type="entry name" value="Classic Zinc Finger"/>
    <property type="match status" value="3"/>
</dbReference>
<keyword evidence="1" id="KW-0479">Metal-binding</keyword>
<keyword evidence="4" id="KW-0862">Zinc</keyword>
<comment type="caution">
    <text evidence="8">The sequence shown here is derived from an EMBL/GenBank/DDBJ whole genome shotgun (WGS) entry which is preliminary data.</text>
</comment>
<dbReference type="Proteomes" id="UP001566132">
    <property type="component" value="Unassembled WGS sequence"/>
</dbReference>
<sequence length="1110" mass="129651">MFGSNTADDFCPDLTIKEEPRDDLDSSMPNITIKEEPVVFEEPIYQNQNENFGLHHSDGSLEVTGTATRLEHFMTESEDPPTLSPAFAVAHCPRCRKRISIKYLKTHIETCKSEILTTSTPKHYKNGLSNSLLLKHNNLTQYQECRKQLSLCQKILEIGNRSCPPELHTVNNDETEIENNEILPPVLENMESQDLLRDCTLYCSFCSYTTSKHKTLMEHERHHKRCNPKVLQCAYCTQRYTRNALSLHMDTAHPGQKFDFKQKPTNFDTSSKGEYRKHERYECTKCLYKNKNISKLRKHENTHNRWPTEQCPTCDFYSTGFVLKVHVCPNKEPNTKLKSDRNNQIYKCSWCTFTSTNKSKCRSHESLHHSKEQLQLCPNDCGYENVPSALEAHLTLCNNRTETYKCPHCSWTAKNKPLLKQHMISHRSSHPVLSVETEEIEEGVNKENIQKKRLNLSKKSDNNNSNKNPPVLENMIKKSAPEKLFYCSQCPFNSKVYSTIMAHKKDHNEDNFPVIKCKYCDEKYPKNLMKQHVHNEHPKCNDWIDQQDTKTSQTYNCSKCSFFSKKKAGLIRHLRSHKEGEVLHKCPWILCNYQSTMLVVGRHKKICIHRNDPELMCSICNKSYSDKLSLSKHEERVHHKELPRRRNLLNPSTLTLRNVRKTDFTCSECTFSTDLRFKLNCHIKNTHVAQEVPLKSKKVTNMPSLVDESEFIENDNTNTDECANGYGLVSTKAHITKHMKQCSFVIKKKKPNFKCSKCRRSFDLRIKLNKHINNEHTLQCPHCDYKNIDKYMVENHASLHRNKKQFYCPMCSFKSEQEYTLKFHMIYHRKRLAMKCPYCNFKGFKHAFFKHILDHAGEEKQDFKCEFCIFNCETKESYYKHIQDHCKISKETNHCEHNIRDETSEKDSETTLEFQCSHCTYSSHLRVKLNNHKRKRHSESKAPETVVNKKRRMELACEICSYTTSYASNLYTHVNRHKNKNEPIMQCPICNTKGTTNSLAHATHNRLCQKPNIHRIKEIKEYEKVHLKCPSCSFRTYKPNEYYEHGKTCSLPNRYPCQSCSFTTSCKYLLERHSRSHDVLNLPINQCPKCAFRSSGLALSAHINACKGQS</sequence>
<evidence type="ECO:0000256" key="3">
    <source>
        <dbReference type="ARBA" id="ARBA00022771"/>
    </source>
</evidence>
<feature type="domain" description="C2H2-type" evidence="7">
    <location>
        <begin position="404"/>
        <end position="431"/>
    </location>
</feature>
<keyword evidence="2" id="KW-0677">Repeat</keyword>
<feature type="domain" description="C2H2-type" evidence="7">
    <location>
        <begin position="615"/>
        <end position="643"/>
    </location>
</feature>
<evidence type="ECO:0000256" key="4">
    <source>
        <dbReference type="ARBA" id="ARBA00022833"/>
    </source>
</evidence>
<dbReference type="PANTHER" id="PTHR24403:SF67">
    <property type="entry name" value="FI01116P-RELATED"/>
    <property type="match status" value="1"/>
</dbReference>
<dbReference type="AlphaFoldDB" id="A0ABD1ESK4"/>
<evidence type="ECO:0000256" key="5">
    <source>
        <dbReference type="PROSITE-ProRule" id="PRU00042"/>
    </source>
</evidence>
<accession>A0ABD1ESK4</accession>
<feature type="domain" description="C2H2-type" evidence="7">
    <location>
        <begin position="555"/>
        <end position="582"/>
    </location>
</feature>
<dbReference type="PROSITE" id="PS50157">
    <property type="entry name" value="ZINC_FINGER_C2H2_2"/>
    <property type="match status" value="7"/>
</dbReference>
<dbReference type="SUPFAM" id="SSF57667">
    <property type="entry name" value="beta-beta-alpha zinc fingers"/>
    <property type="match status" value="2"/>
</dbReference>
<feature type="compositionally biased region" description="Basic and acidic residues" evidence="6">
    <location>
        <begin position="15"/>
        <end position="24"/>
    </location>
</feature>
<gene>
    <name evidence="8" type="ORF">ABEB36_006802</name>
</gene>
<feature type="domain" description="C2H2-type" evidence="7">
    <location>
        <begin position="201"/>
        <end position="228"/>
    </location>
</feature>
<evidence type="ECO:0000313" key="8">
    <source>
        <dbReference type="EMBL" id="KAL1501491.1"/>
    </source>
</evidence>
<keyword evidence="3 5" id="KW-0863">Zinc-finger</keyword>
<feature type="domain" description="C2H2-type" evidence="7">
    <location>
        <begin position="914"/>
        <end position="942"/>
    </location>
</feature>
<protein>
    <recommendedName>
        <fullName evidence="7">C2H2-type domain-containing protein</fullName>
    </recommendedName>
</protein>
<dbReference type="PROSITE" id="PS00028">
    <property type="entry name" value="ZINC_FINGER_C2H2_1"/>
    <property type="match status" value="2"/>
</dbReference>
<dbReference type="PANTHER" id="PTHR24403">
    <property type="entry name" value="ZINC FINGER PROTEIN"/>
    <property type="match status" value="1"/>
</dbReference>
<feature type="region of interest" description="Disordered" evidence="6">
    <location>
        <begin position="451"/>
        <end position="471"/>
    </location>
</feature>
<feature type="domain" description="C2H2-type" evidence="7">
    <location>
        <begin position="955"/>
        <end position="982"/>
    </location>
</feature>
<evidence type="ECO:0000256" key="1">
    <source>
        <dbReference type="ARBA" id="ARBA00022723"/>
    </source>
</evidence>